<dbReference type="InterPro" id="IPR001607">
    <property type="entry name" value="Znf_UBP"/>
</dbReference>
<keyword evidence="9 10" id="KW-0739">Sodium transport</keyword>
<protein>
    <submittedName>
        <fullName evidence="12">Na+/H+ antiporter</fullName>
    </submittedName>
</protein>
<gene>
    <name evidence="12" type="ORF">GCM10009762_27570</name>
</gene>
<evidence type="ECO:0000256" key="3">
    <source>
        <dbReference type="ARBA" id="ARBA00022475"/>
    </source>
</evidence>
<dbReference type="InterPro" id="IPR013083">
    <property type="entry name" value="Znf_RING/FYVE/PHD"/>
</dbReference>
<evidence type="ECO:0000313" key="12">
    <source>
        <dbReference type="EMBL" id="GAA1553327.1"/>
    </source>
</evidence>
<dbReference type="InterPro" id="IPR018422">
    <property type="entry name" value="Cation/H_exchanger_CPA1"/>
</dbReference>
<proteinExistence type="inferred from homology"/>
<comment type="subcellular location">
    <subcellularLocation>
        <location evidence="1 10">Cell membrane</location>
        <topology evidence="1 10">Multi-pass membrane protein</topology>
    </subcellularLocation>
</comment>
<dbReference type="EMBL" id="BAAANV010000066">
    <property type="protein sequence ID" value="GAA1553327.1"/>
    <property type="molecule type" value="Genomic_DNA"/>
</dbReference>
<dbReference type="InterPro" id="IPR006153">
    <property type="entry name" value="Cation/H_exchanger_TM"/>
</dbReference>
<keyword evidence="8 10" id="KW-0472">Membrane</keyword>
<feature type="transmembrane region" description="Helical" evidence="10">
    <location>
        <begin position="54"/>
        <end position="71"/>
    </location>
</feature>
<feature type="domain" description="UBP-type" evidence="11">
    <location>
        <begin position="541"/>
        <end position="626"/>
    </location>
</feature>
<name>A0ABN2C6E9_9MICO</name>
<evidence type="ECO:0000256" key="4">
    <source>
        <dbReference type="ARBA" id="ARBA00022692"/>
    </source>
</evidence>
<dbReference type="Proteomes" id="UP001501288">
    <property type="component" value="Unassembled WGS sequence"/>
</dbReference>
<feature type="transmembrane region" description="Helical" evidence="10">
    <location>
        <begin position="303"/>
        <end position="329"/>
    </location>
</feature>
<sequence>MHVALPIVLLVATTILGSLVARRVGLSGPLLLTAVGVALSYAPGVGEVHLDSEVVLLGFLPPLLYATALRISLVDLRRDVYQIIQLSVLLVLFTAIVVGLVSWWLMPIGFAAALALGGVVAPPDAVAATAVARRIGLPRRLVAVLEGESLFNDATALVTVSTATLALQQSVTPLSVGVDFLVATVGGIAIGVVAFLVMAFIQKHVKDTPTSVALSFISPWVAFLPAEEIHSSGVIAVVVMAVLLGYKAPYIQTPQARVSERMNWDSVQFILENMVFLLIGLQAATIITDVIESDIGLARTSAYALTVLATVMFIRPVFIIFAAWLGRVARWDSRPLSLREGAVAGWAGMRGVVTLAAAFLLPEGATPHRETLIFIALTVTIGTLVLQGFTLGTVAKAMKLHAPDPREDALAAAQVVQASIDAGEVAMRKALEDPRLADTPEPIVKSLEKQGMRRANLMWERLGSSDVLGPTQQYREIRQQMLAAERNKVLEMRDHGLVDHEVIDNILYQLDIEESMILTADDRDAAPGEAKPLLTPEARRGGCEHLVEADNSCAAPQSHEGCQACLEEGMAWLHLRMCTACGFVGCCDSSPGAHASAHYRETGHPVMRSLEPGEEWRWCFVDNLPG</sequence>
<keyword evidence="3 10" id="KW-1003">Cell membrane</keyword>
<feature type="transmembrane region" description="Helical" evidence="10">
    <location>
        <begin position="180"/>
        <end position="201"/>
    </location>
</feature>
<evidence type="ECO:0000256" key="6">
    <source>
        <dbReference type="ARBA" id="ARBA00023053"/>
    </source>
</evidence>
<evidence type="ECO:0000256" key="2">
    <source>
        <dbReference type="ARBA" id="ARBA00022448"/>
    </source>
</evidence>
<keyword evidence="6 10" id="KW-0915">Sodium</keyword>
<feature type="transmembrane region" description="Helical" evidence="10">
    <location>
        <begin position="83"/>
        <end position="104"/>
    </location>
</feature>
<evidence type="ECO:0000256" key="1">
    <source>
        <dbReference type="ARBA" id="ARBA00004651"/>
    </source>
</evidence>
<evidence type="ECO:0000256" key="9">
    <source>
        <dbReference type="ARBA" id="ARBA00023201"/>
    </source>
</evidence>
<accession>A0ABN2C6E9</accession>
<dbReference type="PROSITE" id="PS50271">
    <property type="entry name" value="ZF_UBP"/>
    <property type="match status" value="1"/>
</dbReference>
<dbReference type="NCBIfam" id="TIGR00831">
    <property type="entry name" value="a_cpa1"/>
    <property type="match status" value="1"/>
</dbReference>
<keyword evidence="5 10" id="KW-1133">Transmembrane helix</keyword>
<keyword evidence="10" id="KW-0050">Antiport</keyword>
<keyword evidence="13" id="KW-1185">Reference proteome</keyword>
<dbReference type="PANTHER" id="PTHR10110">
    <property type="entry name" value="SODIUM/HYDROGEN EXCHANGER"/>
    <property type="match status" value="1"/>
</dbReference>
<feature type="transmembrane region" description="Helical" evidence="10">
    <location>
        <begin position="229"/>
        <end position="248"/>
    </location>
</feature>
<dbReference type="PANTHER" id="PTHR10110:SF86">
    <property type="entry name" value="SODIUM_HYDROGEN EXCHANGER 7"/>
    <property type="match status" value="1"/>
</dbReference>
<feature type="transmembrane region" description="Helical" evidence="10">
    <location>
        <begin position="373"/>
        <end position="395"/>
    </location>
</feature>
<keyword evidence="7 10" id="KW-0406">Ion transport</keyword>
<dbReference type="InterPro" id="IPR004705">
    <property type="entry name" value="Cation/H_exchanger_CPA1_bac"/>
</dbReference>
<feature type="transmembrane region" description="Helical" evidence="10">
    <location>
        <begin position="269"/>
        <end position="291"/>
    </location>
</feature>
<dbReference type="Pfam" id="PF02148">
    <property type="entry name" value="zf-UBP"/>
    <property type="match status" value="1"/>
</dbReference>
<dbReference type="SUPFAM" id="SSF57850">
    <property type="entry name" value="RING/U-box"/>
    <property type="match status" value="1"/>
</dbReference>
<comment type="caution">
    <text evidence="12">The sequence shown here is derived from an EMBL/GenBank/DDBJ whole genome shotgun (WGS) entry which is preliminary data.</text>
</comment>
<dbReference type="Gene3D" id="3.30.40.10">
    <property type="entry name" value="Zinc/RING finger domain, C3HC4 (zinc finger)"/>
    <property type="match status" value="1"/>
</dbReference>
<evidence type="ECO:0000256" key="8">
    <source>
        <dbReference type="ARBA" id="ARBA00023136"/>
    </source>
</evidence>
<evidence type="ECO:0000259" key="11">
    <source>
        <dbReference type="PROSITE" id="PS50271"/>
    </source>
</evidence>
<reference evidence="12 13" key="1">
    <citation type="journal article" date="2019" name="Int. J. Syst. Evol. Microbiol.">
        <title>The Global Catalogue of Microorganisms (GCM) 10K type strain sequencing project: providing services to taxonomists for standard genome sequencing and annotation.</title>
        <authorList>
            <consortium name="The Broad Institute Genomics Platform"/>
            <consortium name="The Broad Institute Genome Sequencing Center for Infectious Disease"/>
            <person name="Wu L."/>
            <person name="Ma J."/>
        </authorList>
    </citation>
    <scope>NUCLEOTIDE SEQUENCE [LARGE SCALE GENOMIC DNA]</scope>
    <source>
        <strain evidence="12 13">JCM 14588</strain>
    </source>
</reference>
<keyword evidence="2 10" id="KW-0813">Transport</keyword>
<evidence type="ECO:0000256" key="5">
    <source>
        <dbReference type="ARBA" id="ARBA00022989"/>
    </source>
</evidence>
<dbReference type="Pfam" id="PF00999">
    <property type="entry name" value="Na_H_Exchanger"/>
    <property type="match status" value="1"/>
</dbReference>
<dbReference type="Gene3D" id="6.10.140.1330">
    <property type="match status" value="1"/>
</dbReference>
<comment type="function">
    <text evidence="10">Na(+)/H(+) antiporter that extrudes sodium in exchange for external protons.</text>
</comment>
<evidence type="ECO:0000256" key="7">
    <source>
        <dbReference type="ARBA" id="ARBA00023065"/>
    </source>
</evidence>
<evidence type="ECO:0000256" key="10">
    <source>
        <dbReference type="RuleBase" id="RU366002"/>
    </source>
</evidence>
<evidence type="ECO:0000313" key="13">
    <source>
        <dbReference type="Proteomes" id="UP001501288"/>
    </source>
</evidence>
<comment type="similarity">
    <text evidence="10">Belongs to the monovalent cation:proton antiporter 1 (CPA1) transporter (TC 2.A.36) family.</text>
</comment>
<feature type="transmembrane region" description="Helical" evidence="10">
    <location>
        <begin position="110"/>
        <end position="132"/>
    </location>
</feature>
<dbReference type="RefSeq" id="WP_346030948.1">
    <property type="nucleotide sequence ID" value="NZ_BAAANV010000066.1"/>
</dbReference>
<organism evidence="12 13">
    <name type="scientific">Dermacoccus barathri</name>
    <dbReference type="NCBI Taxonomy" id="322601"/>
    <lineage>
        <taxon>Bacteria</taxon>
        <taxon>Bacillati</taxon>
        <taxon>Actinomycetota</taxon>
        <taxon>Actinomycetes</taxon>
        <taxon>Micrococcales</taxon>
        <taxon>Dermacoccaceae</taxon>
        <taxon>Dermacoccus</taxon>
    </lineage>
</organism>
<comment type="caution">
    <text evidence="10">Lacks conserved residue(s) required for the propagation of feature annotation.</text>
</comment>
<keyword evidence="4 10" id="KW-0812">Transmembrane</keyword>